<feature type="transmembrane region" description="Helical" evidence="1">
    <location>
        <begin position="75"/>
        <end position="103"/>
    </location>
</feature>
<sequence>MEHFADKGEPSMQPIAEQPPEDVTNLALSRGLGHLVDSRKLPNPMTRGLGMLLAAGGSIALLVLISYLAKDQDGFFWEVLHVVGLFFCFAAVFLIVASIRVFVVGAQSFHVFTNGFVHRRNGKARAYGWQDVTELKPVLQTRGEDKGKLVHYSLVPRHDKPIAIPVTIVDGRDTFLDNLMGLLQHHGIPVT</sequence>
<feature type="transmembrane region" description="Helical" evidence="1">
    <location>
        <begin position="49"/>
        <end position="69"/>
    </location>
</feature>
<protein>
    <submittedName>
        <fullName evidence="2">Uncharacterized protein</fullName>
    </submittedName>
</protein>
<proteinExistence type="predicted"/>
<evidence type="ECO:0000313" key="3">
    <source>
        <dbReference type="Proteomes" id="UP000619479"/>
    </source>
</evidence>
<reference evidence="2" key="1">
    <citation type="submission" date="2021-01" db="EMBL/GenBank/DDBJ databases">
        <title>Whole genome shotgun sequence of Actinoplanes cyaneus NBRC 14990.</title>
        <authorList>
            <person name="Komaki H."/>
            <person name="Tamura T."/>
        </authorList>
    </citation>
    <scope>NUCLEOTIDE SEQUENCE</scope>
    <source>
        <strain evidence="2">NBRC 14990</strain>
    </source>
</reference>
<comment type="caution">
    <text evidence="2">The sequence shown here is derived from an EMBL/GenBank/DDBJ whole genome shotgun (WGS) entry which is preliminary data.</text>
</comment>
<evidence type="ECO:0000256" key="1">
    <source>
        <dbReference type="SAM" id="Phobius"/>
    </source>
</evidence>
<accession>A0A919ISE9</accession>
<keyword evidence="1" id="KW-1133">Transmembrane helix</keyword>
<organism evidence="2 3">
    <name type="scientific">Actinoplanes cyaneus</name>
    <dbReference type="NCBI Taxonomy" id="52696"/>
    <lineage>
        <taxon>Bacteria</taxon>
        <taxon>Bacillati</taxon>
        <taxon>Actinomycetota</taxon>
        <taxon>Actinomycetes</taxon>
        <taxon>Micromonosporales</taxon>
        <taxon>Micromonosporaceae</taxon>
        <taxon>Actinoplanes</taxon>
    </lineage>
</organism>
<dbReference type="AlphaFoldDB" id="A0A919ISE9"/>
<keyword evidence="1" id="KW-0812">Transmembrane</keyword>
<dbReference type="Proteomes" id="UP000619479">
    <property type="component" value="Unassembled WGS sequence"/>
</dbReference>
<evidence type="ECO:0000313" key="2">
    <source>
        <dbReference type="EMBL" id="GID69602.1"/>
    </source>
</evidence>
<keyword evidence="3" id="KW-1185">Reference proteome</keyword>
<dbReference type="EMBL" id="BOMH01000063">
    <property type="protein sequence ID" value="GID69602.1"/>
    <property type="molecule type" value="Genomic_DNA"/>
</dbReference>
<name>A0A919ISE9_9ACTN</name>
<gene>
    <name evidence="2" type="ORF">Acy02nite_74830</name>
</gene>
<keyword evidence="1" id="KW-0472">Membrane</keyword>